<dbReference type="Gene3D" id="1.20.5.340">
    <property type="match status" value="1"/>
</dbReference>
<feature type="coiled-coil region" evidence="1">
    <location>
        <begin position="14"/>
        <end position="76"/>
    </location>
</feature>
<name>A0A285R629_9SPHN</name>
<dbReference type="AlphaFoldDB" id="A0A285R629"/>
<dbReference type="OrthoDB" id="7282689at2"/>
<proteinExistence type="predicted"/>
<keyword evidence="3" id="KW-1185">Reference proteome</keyword>
<evidence type="ECO:0000313" key="3">
    <source>
        <dbReference type="Proteomes" id="UP000219494"/>
    </source>
</evidence>
<dbReference type="EMBL" id="OBMI01000003">
    <property type="protein sequence ID" value="SOB87797.1"/>
    <property type="molecule type" value="Genomic_DNA"/>
</dbReference>
<sequence>MSEPVSTDLIYAVLQKMQGDLAELKFDMRDLKIRVTAAEEHIGSLVIAVSGTNNRLDRLTDRIERIEARLDLTDAH</sequence>
<protein>
    <submittedName>
        <fullName evidence="2">Uncharacterized protein</fullName>
    </submittedName>
</protein>
<reference evidence="2 3" key="1">
    <citation type="submission" date="2017-07" db="EMBL/GenBank/DDBJ databases">
        <authorList>
            <person name="Sun Z.S."/>
            <person name="Albrecht U."/>
            <person name="Echele G."/>
            <person name="Lee C.C."/>
        </authorList>
    </citation>
    <scope>NUCLEOTIDE SEQUENCE [LARGE SCALE GENOMIC DNA]</scope>
    <source>
        <strain evidence="2 3">CGMCC 1.12672</strain>
    </source>
</reference>
<accession>A0A285R629</accession>
<evidence type="ECO:0000256" key="1">
    <source>
        <dbReference type="SAM" id="Coils"/>
    </source>
</evidence>
<gene>
    <name evidence="2" type="ORF">SAMN06297144_2934</name>
</gene>
<keyword evidence="1" id="KW-0175">Coiled coil</keyword>
<evidence type="ECO:0000313" key="2">
    <source>
        <dbReference type="EMBL" id="SOB87797.1"/>
    </source>
</evidence>
<dbReference type="RefSeq" id="WP_097064742.1">
    <property type="nucleotide sequence ID" value="NZ_OBMI01000003.1"/>
</dbReference>
<dbReference type="Proteomes" id="UP000219494">
    <property type="component" value="Unassembled WGS sequence"/>
</dbReference>
<organism evidence="2 3">
    <name type="scientific">Sphingomonas guangdongensis</name>
    <dbReference type="NCBI Taxonomy" id="1141890"/>
    <lineage>
        <taxon>Bacteria</taxon>
        <taxon>Pseudomonadati</taxon>
        <taxon>Pseudomonadota</taxon>
        <taxon>Alphaproteobacteria</taxon>
        <taxon>Sphingomonadales</taxon>
        <taxon>Sphingomonadaceae</taxon>
        <taxon>Sphingomonas</taxon>
    </lineage>
</organism>